<proteinExistence type="predicted"/>
<evidence type="ECO:0000313" key="2">
    <source>
        <dbReference type="EMBL" id="VAV90469.1"/>
    </source>
</evidence>
<name>A0A3B0REQ2_9ZZZZ</name>
<dbReference type="AlphaFoldDB" id="A0A3B0REQ2"/>
<dbReference type="GO" id="GO:0051920">
    <property type="term" value="F:peroxiredoxin activity"/>
    <property type="evidence" value="ECO:0007669"/>
    <property type="project" value="InterPro"/>
</dbReference>
<dbReference type="InterPro" id="IPR029032">
    <property type="entry name" value="AhpD-like"/>
</dbReference>
<feature type="domain" description="Carboxymuconolactone decarboxylase-like" evidence="1">
    <location>
        <begin position="41"/>
        <end position="122"/>
    </location>
</feature>
<dbReference type="SUPFAM" id="SSF69118">
    <property type="entry name" value="AhpD-like"/>
    <property type="match status" value="1"/>
</dbReference>
<gene>
    <name evidence="2" type="ORF">MNBD_ACTINO01-2380</name>
</gene>
<dbReference type="PANTHER" id="PTHR35446">
    <property type="entry name" value="SI:CH211-175M2.5"/>
    <property type="match status" value="1"/>
</dbReference>
<dbReference type="EMBL" id="UOEI01000039">
    <property type="protein sequence ID" value="VAV90469.1"/>
    <property type="molecule type" value="Genomic_DNA"/>
</dbReference>
<accession>A0A3B0REQ2</accession>
<dbReference type="Pfam" id="PF02627">
    <property type="entry name" value="CMD"/>
    <property type="match status" value="1"/>
</dbReference>
<dbReference type="InterPro" id="IPR003779">
    <property type="entry name" value="CMD-like"/>
</dbReference>
<dbReference type="PANTHER" id="PTHR35446:SF2">
    <property type="entry name" value="CARBOXYMUCONOLACTONE DECARBOXYLASE-LIKE DOMAIN-CONTAINING PROTEIN"/>
    <property type="match status" value="1"/>
</dbReference>
<organism evidence="2">
    <name type="scientific">hydrothermal vent metagenome</name>
    <dbReference type="NCBI Taxonomy" id="652676"/>
    <lineage>
        <taxon>unclassified sequences</taxon>
        <taxon>metagenomes</taxon>
        <taxon>ecological metagenomes</taxon>
    </lineage>
</organism>
<evidence type="ECO:0000259" key="1">
    <source>
        <dbReference type="Pfam" id="PF02627"/>
    </source>
</evidence>
<reference evidence="2" key="1">
    <citation type="submission" date="2018-06" db="EMBL/GenBank/DDBJ databases">
        <authorList>
            <person name="Zhirakovskaya E."/>
        </authorList>
    </citation>
    <scope>NUCLEOTIDE SEQUENCE</scope>
</reference>
<dbReference type="Gene3D" id="1.20.1290.10">
    <property type="entry name" value="AhpD-like"/>
    <property type="match status" value="1"/>
</dbReference>
<sequence length="190" mass="20627">MSRVPLQDPETATGRTREVFDRVASYYGMVPKLQQAMAPMPEITNAVWDLSLATMKEGSLPEEVKRAIFIVTARAGECDYCVAAHMLGLFRHGWSVDDCAELADGAQSPRLGDAENALIDYTRVVAVRPAAVTDEMADGLRGHGWTDAQIVEATMTVALLKYTSTLATALDIPFEPLMLPLLEGPPFTGV</sequence>
<protein>
    <recommendedName>
        <fullName evidence="1">Carboxymuconolactone decarboxylase-like domain-containing protein</fullName>
    </recommendedName>
</protein>